<protein>
    <submittedName>
        <fullName evidence="1">Uncharacterized protein</fullName>
    </submittedName>
</protein>
<dbReference type="AlphaFoldDB" id="A0AAV4DIS6"/>
<sequence>MNIGYHNYLHNIGPLFKYPDEILPWSARPKSRKVRPPGHHLSIINRELLIRRWSCRANSARCVFHLLCLACVYRQFVALIWQSIFIPQLMLFHGPRRGVRYLSLSKLTLNCGQPGFEANSSELSSLQLHTNMA</sequence>
<evidence type="ECO:0000313" key="2">
    <source>
        <dbReference type="Proteomes" id="UP000735302"/>
    </source>
</evidence>
<organism evidence="1 2">
    <name type="scientific">Plakobranchus ocellatus</name>
    <dbReference type="NCBI Taxonomy" id="259542"/>
    <lineage>
        <taxon>Eukaryota</taxon>
        <taxon>Metazoa</taxon>
        <taxon>Spiralia</taxon>
        <taxon>Lophotrochozoa</taxon>
        <taxon>Mollusca</taxon>
        <taxon>Gastropoda</taxon>
        <taxon>Heterobranchia</taxon>
        <taxon>Euthyneura</taxon>
        <taxon>Panpulmonata</taxon>
        <taxon>Sacoglossa</taxon>
        <taxon>Placobranchoidea</taxon>
        <taxon>Plakobranchidae</taxon>
        <taxon>Plakobranchus</taxon>
    </lineage>
</organism>
<gene>
    <name evidence="1" type="ORF">PoB_007042400</name>
</gene>
<dbReference type="EMBL" id="BLXT01007928">
    <property type="protein sequence ID" value="GFO43919.1"/>
    <property type="molecule type" value="Genomic_DNA"/>
</dbReference>
<dbReference type="Proteomes" id="UP000735302">
    <property type="component" value="Unassembled WGS sequence"/>
</dbReference>
<name>A0AAV4DIS6_9GAST</name>
<evidence type="ECO:0000313" key="1">
    <source>
        <dbReference type="EMBL" id="GFO43919.1"/>
    </source>
</evidence>
<reference evidence="1 2" key="1">
    <citation type="journal article" date="2021" name="Elife">
        <title>Chloroplast acquisition without the gene transfer in kleptoplastic sea slugs, Plakobranchus ocellatus.</title>
        <authorList>
            <person name="Maeda T."/>
            <person name="Takahashi S."/>
            <person name="Yoshida T."/>
            <person name="Shimamura S."/>
            <person name="Takaki Y."/>
            <person name="Nagai Y."/>
            <person name="Toyoda A."/>
            <person name="Suzuki Y."/>
            <person name="Arimoto A."/>
            <person name="Ishii H."/>
            <person name="Satoh N."/>
            <person name="Nishiyama T."/>
            <person name="Hasebe M."/>
            <person name="Maruyama T."/>
            <person name="Minagawa J."/>
            <person name="Obokata J."/>
            <person name="Shigenobu S."/>
        </authorList>
    </citation>
    <scope>NUCLEOTIDE SEQUENCE [LARGE SCALE GENOMIC DNA]</scope>
</reference>
<accession>A0AAV4DIS6</accession>
<proteinExistence type="predicted"/>
<keyword evidence="2" id="KW-1185">Reference proteome</keyword>
<comment type="caution">
    <text evidence="1">The sequence shown here is derived from an EMBL/GenBank/DDBJ whole genome shotgun (WGS) entry which is preliminary data.</text>
</comment>